<proteinExistence type="predicted"/>
<comment type="caution">
    <text evidence="1">The sequence shown here is derived from an EMBL/GenBank/DDBJ whole genome shotgun (WGS) entry which is preliminary data.</text>
</comment>
<dbReference type="Gene3D" id="2.60.120.200">
    <property type="match status" value="1"/>
</dbReference>
<dbReference type="EMBL" id="LAZR01048135">
    <property type="protein sequence ID" value="KKK92622.1"/>
    <property type="molecule type" value="Genomic_DNA"/>
</dbReference>
<reference evidence="1" key="1">
    <citation type="journal article" date="2015" name="Nature">
        <title>Complex archaea that bridge the gap between prokaryotes and eukaryotes.</title>
        <authorList>
            <person name="Spang A."/>
            <person name="Saw J.H."/>
            <person name="Jorgensen S.L."/>
            <person name="Zaremba-Niedzwiedzka K."/>
            <person name="Martijn J."/>
            <person name="Lind A.E."/>
            <person name="van Eijk R."/>
            <person name="Schleper C."/>
            <person name="Guy L."/>
            <person name="Ettema T.J."/>
        </authorList>
    </citation>
    <scope>NUCLEOTIDE SEQUENCE</scope>
</reference>
<organism evidence="1">
    <name type="scientific">marine sediment metagenome</name>
    <dbReference type="NCBI Taxonomy" id="412755"/>
    <lineage>
        <taxon>unclassified sequences</taxon>
        <taxon>metagenomes</taxon>
        <taxon>ecological metagenomes</taxon>
    </lineage>
</organism>
<accession>A0A0F8ZFP9</accession>
<sequence>RFDDVSIPNHNELTTVVAHTGIQSSRLPAQAGPAHGENGKLIKFISPVEEIGLRGWVYFDPGVSVPNSTGNPINCRAGLHLWRLFRGSSPGGQIDGPVLDSSQVQARIDFFPGDAGGVETIYEPSPEYRPATPAFNGRWVLWELYVKLNTPGVSDGIVKWWIDNEATPRVDIANGNFRSVAGAAFKIDRVNFQSNVGGCDSAWPKEEWWAVDDLEIWVP</sequence>
<feature type="non-terminal residue" evidence="1">
    <location>
        <position position="1"/>
    </location>
</feature>
<gene>
    <name evidence="1" type="ORF">LCGC14_2701110</name>
</gene>
<evidence type="ECO:0000313" key="1">
    <source>
        <dbReference type="EMBL" id="KKK92622.1"/>
    </source>
</evidence>
<dbReference type="AlphaFoldDB" id="A0A0F8ZFP9"/>
<name>A0A0F8ZFP9_9ZZZZ</name>
<protein>
    <submittedName>
        <fullName evidence="1">Uncharacterized protein</fullName>
    </submittedName>
</protein>